<gene>
    <name evidence="2" type="ORF">METZ01_LOCUS87711</name>
</gene>
<dbReference type="PANTHER" id="PTHR43135">
    <property type="entry name" value="ALPHA-D-RIBOSE 1-METHYLPHOSPHONATE 5-TRIPHOSPHATE DIPHOSPHATASE"/>
    <property type="match status" value="1"/>
</dbReference>
<protein>
    <recommendedName>
        <fullName evidence="1">Amidohydrolase-related domain-containing protein</fullName>
    </recommendedName>
</protein>
<dbReference type="InterPro" id="IPR051781">
    <property type="entry name" value="Metallo-dep_Hydrolase"/>
</dbReference>
<dbReference type="Gene3D" id="2.30.40.10">
    <property type="entry name" value="Urease, subunit C, domain 1"/>
    <property type="match status" value="1"/>
</dbReference>
<dbReference type="InterPro" id="IPR032466">
    <property type="entry name" value="Metal_Hydrolase"/>
</dbReference>
<feature type="domain" description="Amidohydrolase-related" evidence="1">
    <location>
        <begin position="83"/>
        <end position="433"/>
    </location>
</feature>
<dbReference type="Pfam" id="PF01979">
    <property type="entry name" value="Amidohydro_1"/>
    <property type="match status" value="1"/>
</dbReference>
<proteinExistence type="predicted"/>
<evidence type="ECO:0000259" key="1">
    <source>
        <dbReference type="Pfam" id="PF01979"/>
    </source>
</evidence>
<dbReference type="SUPFAM" id="SSF51338">
    <property type="entry name" value="Composite domain of metallo-dependent hydrolases"/>
    <property type="match status" value="1"/>
</dbReference>
<dbReference type="CDD" id="cd01299">
    <property type="entry name" value="Met_dep_hydrolase_A"/>
    <property type="match status" value="1"/>
</dbReference>
<dbReference type="InterPro" id="IPR057744">
    <property type="entry name" value="OTAase-like"/>
</dbReference>
<accession>A0A381V5A5</accession>
<organism evidence="2">
    <name type="scientific">marine metagenome</name>
    <dbReference type="NCBI Taxonomy" id="408172"/>
    <lineage>
        <taxon>unclassified sequences</taxon>
        <taxon>metagenomes</taxon>
        <taxon>ecological metagenomes</taxon>
    </lineage>
</organism>
<dbReference type="AlphaFoldDB" id="A0A381V5A5"/>
<dbReference type="InterPro" id="IPR011059">
    <property type="entry name" value="Metal-dep_hydrolase_composite"/>
</dbReference>
<sequence>MRDTTTRYSSLEKLGLLLIICCVPFYLQAKTTLIHAGTLIDGVSNNTSQKMTIIIDGNQIEKVIKGYRKPEPNDFYIDLREYTVLPGLMDMHVHLDGEYGKNTYLERFTLSAADRAIRAVVNAEKTILAGFTTVRNPGDTDNVTISLRNAINNGSVPGPRIYSAGKSLATTGGHADPTNGVRDDIFPDPTPVDGVINGRDSAFKAVRARYKSGADLIKITATGGVLSVAKSGQNPQFTEAEIAAVVEAAKDYGFTVAAHAHGAEGIKRAVRAGVDSIEHGSLMDQEGIDLMREYGTFYVPTIMAGFWVAAKAEDPDFFPEIVRPKALAIGPQIQKTFSKAYKGGVKIAFGTDSGVSAHGDNAQEFIYMAEAGMPEMEAIQSATLVASELLQISQILGTIEVGKLADIIGVKGNPLDNIALLKNVAFVMKDGKVYKQDN</sequence>
<dbReference type="EMBL" id="UINC01007738">
    <property type="protein sequence ID" value="SVA34857.1"/>
    <property type="molecule type" value="Genomic_DNA"/>
</dbReference>
<dbReference type="Gene3D" id="3.20.20.140">
    <property type="entry name" value="Metal-dependent hydrolases"/>
    <property type="match status" value="1"/>
</dbReference>
<dbReference type="GO" id="GO:0016810">
    <property type="term" value="F:hydrolase activity, acting on carbon-nitrogen (but not peptide) bonds"/>
    <property type="evidence" value="ECO:0007669"/>
    <property type="project" value="InterPro"/>
</dbReference>
<name>A0A381V5A5_9ZZZZ</name>
<dbReference type="SUPFAM" id="SSF51556">
    <property type="entry name" value="Metallo-dependent hydrolases"/>
    <property type="match status" value="1"/>
</dbReference>
<dbReference type="InterPro" id="IPR006680">
    <property type="entry name" value="Amidohydro-rel"/>
</dbReference>
<reference evidence="2" key="1">
    <citation type="submission" date="2018-05" db="EMBL/GenBank/DDBJ databases">
        <authorList>
            <person name="Lanie J.A."/>
            <person name="Ng W.-L."/>
            <person name="Kazmierczak K.M."/>
            <person name="Andrzejewski T.M."/>
            <person name="Davidsen T.M."/>
            <person name="Wayne K.J."/>
            <person name="Tettelin H."/>
            <person name="Glass J.I."/>
            <person name="Rusch D."/>
            <person name="Podicherti R."/>
            <person name="Tsui H.-C.T."/>
            <person name="Winkler M.E."/>
        </authorList>
    </citation>
    <scope>NUCLEOTIDE SEQUENCE</scope>
</reference>
<evidence type="ECO:0000313" key="2">
    <source>
        <dbReference type="EMBL" id="SVA34857.1"/>
    </source>
</evidence>
<dbReference type="PANTHER" id="PTHR43135:SF3">
    <property type="entry name" value="ALPHA-D-RIBOSE 1-METHYLPHOSPHONATE 5-TRIPHOSPHATE DIPHOSPHATASE"/>
    <property type="match status" value="1"/>
</dbReference>